<dbReference type="InterPro" id="IPR036291">
    <property type="entry name" value="NAD(P)-bd_dom_sf"/>
</dbReference>
<dbReference type="EMBL" id="SLVV01000001">
    <property type="protein sequence ID" value="TCN27884.1"/>
    <property type="molecule type" value="Genomic_DNA"/>
</dbReference>
<gene>
    <name evidence="1" type="ORF">EV146_101214</name>
</gene>
<proteinExistence type="predicted"/>
<accession>A0A4R2BPJ3</accession>
<dbReference type="Proteomes" id="UP000295689">
    <property type="component" value="Unassembled WGS sequence"/>
</dbReference>
<dbReference type="SUPFAM" id="SSF51735">
    <property type="entry name" value="NAD(P)-binding Rossmann-fold domains"/>
    <property type="match status" value="1"/>
</dbReference>
<sequence length="295" mass="33576">MNEAIIMGAYGFLGYSLCKHLLEKGIPIKAITFEFEEEDLFAEEKQMEIGRNANFTASSMNDWPALGNAQEGPATIIIPFYDFFLKGTEENLLKETPKLLFNQTPAEEIFVAILLPEQLVYCEDSTLSPKYIQFSKDLKDSGIPYQEIFLPCLFGPWQPEECLFQQILFPKKQDGSLPVINKRESTTDAIYIDDAVLTVLDLIGRNRGKHLVRSGKSNQWKECIQWFSENTVPSGCLKGRLDGAIVNLKDLPESPLIPGKRQLGEAGTVYIDKLTHYTAGIEKQRHWYERWLETL</sequence>
<dbReference type="PROSITE" id="PS50276">
    <property type="entry name" value="PANCREATIC_HORMONE_2"/>
    <property type="match status" value="1"/>
</dbReference>
<comment type="caution">
    <text evidence="1">The sequence shown here is derived from an EMBL/GenBank/DDBJ whole genome shotgun (WGS) entry which is preliminary data.</text>
</comment>
<evidence type="ECO:0000313" key="1">
    <source>
        <dbReference type="EMBL" id="TCN27884.1"/>
    </source>
</evidence>
<evidence type="ECO:0008006" key="3">
    <source>
        <dbReference type="Google" id="ProtNLM"/>
    </source>
</evidence>
<evidence type="ECO:0000313" key="2">
    <source>
        <dbReference type="Proteomes" id="UP000295689"/>
    </source>
</evidence>
<dbReference type="AlphaFoldDB" id="A0A4R2BPJ3"/>
<name>A0A4R2BPJ3_9BACI</name>
<protein>
    <recommendedName>
        <fullName evidence="3">Nucleoside-diphosphate-sugar epimerase</fullName>
    </recommendedName>
</protein>
<reference evidence="1 2" key="1">
    <citation type="journal article" date="2015" name="Stand. Genomic Sci.">
        <title>Genomic Encyclopedia of Bacterial and Archaeal Type Strains, Phase III: the genomes of soil and plant-associated and newly described type strains.</title>
        <authorList>
            <person name="Whitman W.B."/>
            <person name="Woyke T."/>
            <person name="Klenk H.P."/>
            <person name="Zhou Y."/>
            <person name="Lilburn T.G."/>
            <person name="Beck B.J."/>
            <person name="De Vos P."/>
            <person name="Vandamme P."/>
            <person name="Eisen J.A."/>
            <person name="Garrity G."/>
            <person name="Hugenholtz P."/>
            <person name="Kyrpides N.C."/>
        </authorList>
    </citation>
    <scope>NUCLEOTIDE SEQUENCE [LARGE SCALE GENOMIC DNA]</scope>
    <source>
        <strain evidence="1 2">CV53</strain>
    </source>
</reference>
<dbReference type="RefSeq" id="WP_132000901.1">
    <property type="nucleotide sequence ID" value="NZ_JABUHM010000006.1"/>
</dbReference>
<organism evidence="1 2">
    <name type="scientific">Mesobacillus foraminis</name>
    <dbReference type="NCBI Taxonomy" id="279826"/>
    <lineage>
        <taxon>Bacteria</taxon>
        <taxon>Bacillati</taxon>
        <taxon>Bacillota</taxon>
        <taxon>Bacilli</taxon>
        <taxon>Bacillales</taxon>
        <taxon>Bacillaceae</taxon>
        <taxon>Mesobacillus</taxon>
    </lineage>
</organism>
<keyword evidence="2" id="KW-1185">Reference proteome</keyword>